<proteinExistence type="predicted"/>
<gene>
    <name evidence="2" type="ORF">J2S42_003221</name>
</gene>
<keyword evidence="3" id="KW-1185">Reference proteome</keyword>
<protein>
    <submittedName>
        <fullName evidence="2">Uncharacterized protein</fullName>
    </submittedName>
</protein>
<feature type="region of interest" description="Disordered" evidence="1">
    <location>
        <begin position="75"/>
        <end position="127"/>
    </location>
</feature>
<sequence>MVEYTPEALARAAAVSQSVYGVLRELGIRISGGSHAHISRRLKQFGIDTSHFTGRAHNRGKRDSYRLTPDQVLVRRPPDARRVPGPAVSAARCNSAASHTSAQRAAWATAGRADRSSCTSTTSTATS</sequence>
<dbReference type="EMBL" id="JAUSUZ010000001">
    <property type="protein sequence ID" value="MDQ0366552.1"/>
    <property type="molecule type" value="Genomic_DNA"/>
</dbReference>
<reference evidence="2 3" key="1">
    <citation type="submission" date="2023-07" db="EMBL/GenBank/DDBJ databases">
        <title>Sequencing the genomes of 1000 actinobacteria strains.</title>
        <authorList>
            <person name="Klenk H.-P."/>
        </authorList>
    </citation>
    <scope>NUCLEOTIDE SEQUENCE [LARGE SCALE GENOMIC DNA]</scope>
    <source>
        <strain evidence="2 3">DSM 44709</strain>
    </source>
</reference>
<name>A0AAE3VZM9_9ACTN</name>
<accession>A0AAE3VZM9</accession>
<evidence type="ECO:0000256" key="1">
    <source>
        <dbReference type="SAM" id="MobiDB-lite"/>
    </source>
</evidence>
<evidence type="ECO:0000313" key="3">
    <source>
        <dbReference type="Proteomes" id="UP001240236"/>
    </source>
</evidence>
<organism evidence="2 3">
    <name type="scientific">Catenuloplanes indicus</name>
    <dbReference type="NCBI Taxonomy" id="137267"/>
    <lineage>
        <taxon>Bacteria</taxon>
        <taxon>Bacillati</taxon>
        <taxon>Actinomycetota</taxon>
        <taxon>Actinomycetes</taxon>
        <taxon>Micromonosporales</taxon>
        <taxon>Micromonosporaceae</taxon>
        <taxon>Catenuloplanes</taxon>
    </lineage>
</organism>
<dbReference type="AlphaFoldDB" id="A0AAE3VZM9"/>
<dbReference type="RefSeq" id="WP_307239971.1">
    <property type="nucleotide sequence ID" value="NZ_JAUSUZ010000001.1"/>
</dbReference>
<dbReference type="Proteomes" id="UP001240236">
    <property type="component" value="Unassembled WGS sequence"/>
</dbReference>
<comment type="caution">
    <text evidence="2">The sequence shown here is derived from an EMBL/GenBank/DDBJ whole genome shotgun (WGS) entry which is preliminary data.</text>
</comment>
<evidence type="ECO:0000313" key="2">
    <source>
        <dbReference type="EMBL" id="MDQ0366552.1"/>
    </source>
</evidence>
<feature type="compositionally biased region" description="Low complexity" evidence="1">
    <location>
        <begin position="102"/>
        <end position="127"/>
    </location>
</feature>